<keyword evidence="2" id="KW-0175">Coiled coil</keyword>
<evidence type="ECO:0000256" key="2">
    <source>
        <dbReference type="SAM" id="Coils"/>
    </source>
</evidence>
<keyword evidence="5" id="KW-1185">Reference proteome</keyword>
<dbReference type="Proteomes" id="UP000310314">
    <property type="component" value="Unassembled WGS sequence"/>
</dbReference>
<evidence type="ECO:0008006" key="6">
    <source>
        <dbReference type="Google" id="ProtNLM"/>
    </source>
</evidence>
<dbReference type="SUPFAM" id="SSF82185">
    <property type="entry name" value="Histone H3 K4-specific methyltransferase SET7/9 N-terminal domain"/>
    <property type="match status" value="1"/>
</dbReference>
<dbReference type="OrthoDB" id="1097666at2"/>
<keyword evidence="3" id="KW-0472">Membrane</keyword>
<dbReference type="Pfam" id="PF02493">
    <property type="entry name" value="MORN"/>
    <property type="match status" value="4"/>
</dbReference>
<keyword evidence="3" id="KW-1133">Transmembrane helix</keyword>
<sequence length="284" mass="32466">MNFKKYSVLFLLGITTVAAVFFFYKTKSLKLQLNQIEEQQSNLTEELHDYEELVHIDSMLLKGDYDTALSSYNETLKIHHENKMGIPVRIALAEKLLHVEAAGNKAKKEIEKDTDSLAISLIATSQEIRKMDSLNFTLEKTKVQLARLRGLLKKKSFGEYLQFKSLKGNQMHYVGEVKNGKANGYGIALLDTGSRYEGEWKNNRRHGEGTFYWSDGQYYVGTYNSDKRNGFGTYYWPNGEKYEGEWQDDKRSGEGQFFGTDGAIVTGGQWQDDKLVEATKRGSR</sequence>
<dbReference type="SMART" id="SM00698">
    <property type="entry name" value="MORN"/>
    <property type="match status" value="3"/>
</dbReference>
<dbReference type="PANTHER" id="PTHR23084:SF263">
    <property type="entry name" value="MORN REPEAT-CONTAINING PROTEIN 1"/>
    <property type="match status" value="1"/>
</dbReference>
<dbReference type="RefSeq" id="WP_138658284.1">
    <property type="nucleotide sequence ID" value="NZ_VATY01000002.1"/>
</dbReference>
<reference evidence="4 5" key="1">
    <citation type="submission" date="2019-05" db="EMBL/GenBank/DDBJ databases">
        <authorList>
            <person name="Zhang J.-Y."/>
            <person name="Feg X."/>
            <person name="Du Z.-J."/>
        </authorList>
    </citation>
    <scope>NUCLEOTIDE SEQUENCE [LARGE SCALE GENOMIC DNA]</scope>
    <source>
        <strain evidence="4 5">RZ26</strain>
    </source>
</reference>
<accession>A0A5S3PRL2</accession>
<feature type="transmembrane region" description="Helical" evidence="3">
    <location>
        <begin position="6"/>
        <end position="24"/>
    </location>
</feature>
<comment type="caution">
    <text evidence="4">The sequence shown here is derived from an EMBL/GenBank/DDBJ whole genome shotgun (WGS) entry which is preliminary data.</text>
</comment>
<keyword evidence="1" id="KW-0677">Repeat</keyword>
<evidence type="ECO:0000256" key="3">
    <source>
        <dbReference type="SAM" id="Phobius"/>
    </source>
</evidence>
<dbReference type="EMBL" id="VATY01000002">
    <property type="protein sequence ID" value="TMM57301.1"/>
    <property type="molecule type" value="Genomic_DNA"/>
</dbReference>
<name>A0A5S3PRL2_9FLAO</name>
<keyword evidence="3" id="KW-0812">Transmembrane</keyword>
<evidence type="ECO:0000313" key="5">
    <source>
        <dbReference type="Proteomes" id="UP000310314"/>
    </source>
</evidence>
<evidence type="ECO:0000313" key="4">
    <source>
        <dbReference type="EMBL" id="TMM57301.1"/>
    </source>
</evidence>
<dbReference type="Gene3D" id="2.20.110.10">
    <property type="entry name" value="Histone H3 K4-specific methyltransferase SET7/9 N-terminal domain"/>
    <property type="match status" value="3"/>
</dbReference>
<protein>
    <recommendedName>
        <fullName evidence="6">MORN repeat-containing protein</fullName>
    </recommendedName>
</protein>
<dbReference type="InterPro" id="IPR003409">
    <property type="entry name" value="MORN"/>
</dbReference>
<dbReference type="AlphaFoldDB" id="A0A5S3PRL2"/>
<organism evidence="4 5">
    <name type="scientific">Maribacter algarum</name>
    <name type="common">ex Zhang et al. 2020</name>
    <dbReference type="NCBI Taxonomy" id="2578118"/>
    <lineage>
        <taxon>Bacteria</taxon>
        <taxon>Pseudomonadati</taxon>
        <taxon>Bacteroidota</taxon>
        <taxon>Flavobacteriia</taxon>
        <taxon>Flavobacteriales</taxon>
        <taxon>Flavobacteriaceae</taxon>
        <taxon>Maribacter</taxon>
    </lineage>
</organism>
<gene>
    <name evidence="4" type="ORF">FEE95_12510</name>
</gene>
<proteinExistence type="predicted"/>
<feature type="coiled-coil region" evidence="2">
    <location>
        <begin position="26"/>
        <end position="53"/>
    </location>
</feature>
<evidence type="ECO:0000256" key="1">
    <source>
        <dbReference type="ARBA" id="ARBA00022737"/>
    </source>
</evidence>
<dbReference type="PANTHER" id="PTHR23084">
    <property type="entry name" value="PHOSPHATIDYLINOSITOL-4-PHOSPHATE 5-KINASE RELATED"/>
    <property type="match status" value="1"/>
</dbReference>